<dbReference type="GO" id="GO:0005737">
    <property type="term" value="C:cytoplasm"/>
    <property type="evidence" value="ECO:0007669"/>
    <property type="project" value="TreeGrafter"/>
</dbReference>
<keyword evidence="15" id="KW-0744">Spermatogenesis</keyword>
<evidence type="ECO:0000256" key="7">
    <source>
        <dbReference type="ARBA" id="ARBA00022679"/>
    </source>
</evidence>
<evidence type="ECO:0000259" key="18">
    <source>
        <dbReference type="PROSITE" id="PS50011"/>
    </source>
</evidence>
<dbReference type="FunFam" id="3.30.200.20:FF:000042">
    <property type="entry name" value="Aurora kinase A"/>
    <property type="match status" value="1"/>
</dbReference>
<evidence type="ECO:0000313" key="20">
    <source>
        <dbReference type="Proteomes" id="UP000002852"/>
    </source>
</evidence>
<dbReference type="PROSITE" id="PS00108">
    <property type="entry name" value="PROTEIN_KINASE_ST"/>
    <property type="match status" value="1"/>
</dbReference>
<dbReference type="PROSITE" id="PS50011">
    <property type="entry name" value="PROTEIN_KINASE_DOM"/>
    <property type="match status" value="1"/>
</dbReference>
<keyword evidence="13" id="KW-0460">Magnesium</keyword>
<evidence type="ECO:0000256" key="1">
    <source>
        <dbReference type="ARBA" id="ARBA00001946"/>
    </source>
</evidence>
<evidence type="ECO:0000256" key="12">
    <source>
        <dbReference type="ARBA" id="ARBA00022840"/>
    </source>
</evidence>
<reference evidence="19" key="4">
    <citation type="submission" date="2025-09" db="UniProtKB">
        <authorList>
            <consortium name="Ensembl"/>
        </authorList>
    </citation>
    <scope>IDENTIFICATION</scope>
    <source>
        <strain evidence="19">JP 163 A</strain>
    </source>
</reference>
<evidence type="ECO:0000256" key="3">
    <source>
        <dbReference type="ARBA" id="ARBA00012513"/>
    </source>
</evidence>
<dbReference type="HOGENOM" id="CLU_000288_63_0_1"/>
<dbReference type="Pfam" id="PF00069">
    <property type="entry name" value="Pkinase"/>
    <property type="match status" value="1"/>
</dbReference>
<keyword evidence="5" id="KW-0723">Serine/threonine-protein kinase</keyword>
<keyword evidence="8" id="KW-0479">Metal-binding</keyword>
<keyword evidence="14" id="KW-0832">Ubl conjugation</keyword>
<dbReference type="Proteomes" id="UP000002852">
    <property type="component" value="Unassembled WGS sequence"/>
</dbReference>
<keyword evidence="4" id="KW-0217">Developmental protein</keyword>
<evidence type="ECO:0000256" key="6">
    <source>
        <dbReference type="ARBA" id="ARBA00022553"/>
    </source>
</evidence>
<evidence type="ECO:0000313" key="19">
    <source>
        <dbReference type="Ensembl" id="ENSXMAP00000004864.2"/>
    </source>
</evidence>
<keyword evidence="9" id="KW-0547">Nucleotide-binding</keyword>
<dbReference type="GO" id="GO:0000287">
    <property type="term" value="F:magnesium ion binding"/>
    <property type="evidence" value="ECO:0007669"/>
    <property type="project" value="UniProtKB-ARBA"/>
</dbReference>
<dbReference type="eggNOG" id="KOG0583">
    <property type="taxonomic scope" value="Eukaryota"/>
</dbReference>
<dbReference type="InterPro" id="IPR011009">
    <property type="entry name" value="Kinase-like_dom_sf"/>
</dbReference>
<dbReference type="GO" id="GO:0050321">
    <property type="term" value="F:tau-protein kinase activity"/>
    <property type="evidence" value="ECO:0007669"/>
    <property type="project" value="TreeGrafter"/>
</dbReference>
<comment type="catalytic activity">
    <reaction evidence="17">
        <text>L-seryl-[protein] + ATP = O-phospho-L-seryl-[protein] + ADP + H(+)</text>
        <dbReference type="Rhea" id="RHEA:17989"/>
        <dbReference type="Rhea" id="RHEA-COMP:9863"/>
        <dbReference type="Rhea" id="RHEA-COMP:11604"/>
        <dbReference type="ChEBI" id="CHEBI:15378"/>
        <dbReference type="ChEBI" id="CHEBI:29999"/>
        <dbReference type="ChEBI" id="CHEBI:30616"/>
        <dbReference type="ChEBI" id="CHEBI:83421"/>
        <dbReference type="ChEBI" id="CHEBI:456216"/>
        <dbReference type="EC" id="2.7.11.1"/>
    </reaction>
</comment>
<evidence type="ECO:0000256" key="4">
    <source>
        <dbReference type="ARBA" id="ARBA00022473"/>
    </source>
</evidence>
<reference evidence="20" key="2">
    <citation type="journal article" date="2013" name="Nat. Genet.">
        <title>The genome of the platyfish, Xiphophorus maculatus, provides insights into evolutionary adaptation and several complex traits.</title>
        <authorList>
            <person name="Schartl M."/>
            <person name="Walter R.B."/>
            <person name="Shen Y."/>
            <person name="Garcia T."/>
            <person name="Catchen J."/>
            <person name="Amores A."/>
            <person name="Braasch I."/>
            <person name="Chalopin D."/>
            <person name="Volff J.N."/>
            <person name="Lesch K.P."/>
            <person name="Bisazza A."/>
            <person name="Minx P."/>
            <person name="Hillier L."/>
            <person name="Wilson R.K."/>
            <person name="Fuerstenberg S."/>
            <person name="Boore J."/>
            <person name="Searle S."/>
            <person name="Postlethwait J.H."/>
            <person name="Warren W.C."/>
        </authorList>
    </citation>
    <scope>NUCLEOTIDE SEQUENCE [LARGE SCALE GENOMIC DNA]</scope>
    <source>
        <strain evidence="20">JP 163 A</strain>
    </source>
</reference>
<evidence type="ECO:0000256" key="14">
    <source>
        <dbReference type="ARBA" id="ARBA00022843"/>
    </source>
</evidence>
<proteinExistence type="inferred from homology"/>
<comment type="cofactor">
    <cofactor evidence="1">
        <name>Mg(2+)</name>
        <dbReference type="ChEBI" id="CHEBI:18420"/>
    </cofactor>
</comment>
<dbReference type="InParanoid" id="M3ZRM1"/>
<dbReference type="SUPFAM" id="SSF56112">
    <property type="entry name" value="Protein kinase-like (PK-like)"/>
    <property type="match status" value="1"/>
</dbReference>
<evidence type="ECO:0000256" key="16">
    <source>
        <dbReference type="ARBA" id="ARBA00047899"/>
    </source>
</evidence>
<keyword evidence="11" id="KW-0221">Differentiation</keyword>
<evidence type="ECO:0000256" key="10">
    <source>
        <dbReference type="ARBA" id="ARBA00022777"/>
    </source>
</evidence>
<evidence type="ECO:0000256" key="17">
    <source>
        <dbReference type="ARBA" id="ARBA00048679"/>
    </source>
</evidence>
<dbReference type="Gene3D" id="1.10.510.10">
    <property type="entry name" value="Transferase(Phosphotransferase) domain 1"/>
    <property type="match status" value="1"/>
</dbReference>
<dbReference type="GO" id="GO:0000226">
    <property type="term" value="P:microtubule cytoskeleton organization"/>
    <property type="evidence" value="ECO:0007669"/>
    <property type="project" value="TreeGrafter"/>
</dbReference>
<organism evidence="19 20">
    <name type="scientific">Xiphophorus maculatus</name>
    <name type="common">Southern platyfish</name>
    <name type="synonym">Platypoecilus maculatus</name>
    <dbReference type="NCBI Taxonomy" id="8083"/>
    <lineage>
        <taxon>Eukaryota</taxon>
        <taxon>Metazoa</taxon>
        <taxon>Chordata</taxon>
        <taxon>Craniata</taxon>
        <taxon>Vertebrata</taxon>
        <taxon>Euteleostomi</taxon>
        <taxon>Actinopterygii</taxon>
        <taxon>Neopterygii</taxon>
        <taxon>Teleostei</taxon>
        <taxon>Neoteleostei</taxon>
        <taxon>Acanthomorphata</taxon>
        <taxon>Ovalentaria</taxon>
        <taxon>Atherinomorphae</taxon>
        <taxon>Cyprinodontiformes</taxon>
        <taxon>Poeciliidae</taxon>
        <taxon>Poeciliinae</taxon>
        <taxon>Xiphophorus</taxon>
    </lineage>
</organism>
<evidence type="ECO:0000256" key="5">
    <source>
        <dbReference type="ARBA" id="ARBA00022527"/>
    </source>
</evidence>
<dbReference type="EC" id="2.7.11.1" evidence="3"/>
<sequence>MMEKTFMETRGYTYKCSLAEGSFGKVVKAESIHLKKLVAIKIIGLNKYTTVNREKFVTQEKEIIRTLKHPNIVKTYDVFESRSEMVYVVMELCPQGDVAKLISARGALDECFSCRLFKQLCLAIQYLHGINIAHKDIKCENLLLDVHYNLKLCDFGFSEKLTYVQGKLVPSDTHCGTLQYAAPEILKNLSHNSKISDVWSMGIVLYKMLCGSLPFTTTNTTKLVQLQMKHNIKFPTGSSVSSQAKELIHSILHPMVEHRITVSRMLESQWVLTLTEEDRDEGTTASQTAPVSEIKEDKLTINNSDSRPVRGTEKVGDHWSKGAEWVSRRRGRKLGKWRFPQLNGCHGRLKDFSNMHERIKVALQVCF</sequence>
<dbReference type="GO" id="GO:0035556">
    <property type="term" value="P:intracellular signal transduction"/>
    <property type="evidence" value="ECO:0007669"/>
    <property type="project" value="TreeGrafter"/>
</dbReference>
<evidence type="ECO:0000256" key="15">
    <source>
        <dbReference type="ARBA" id="ARBA00022871"/>
    </source>
</evidence>
<dbReference type="PANTHER" id="PTHR24346:SF102">
    <property type="entry name" value="TESTIS-SPECIFIC SERINE_THREONINE-PROTEIN KINASE 1"/>
    <property type="match status" value="1"/>
</dbReference>
<dbReference type="GO" id="GO:0007283">
    <property type="term" value="P:spermatogenesis"/>
    <property type="evidence" value="ECO:0007669"/>
    <property type="project" value="UniProtKB-KW"/>
</dbReference>
<dbReference type="SMART" id="SM00220">
    <property type="entry name" value="S_TKc"/>
    <property type="match status" value="1"/>
</dbReference>
<evidence type="ECO:0000256" key="8">
    <source>
        <dbReference type="ARBA" id="ARBA00022723"/>
    </source>
</evidence>
<dbReference type="STRING" id="8083.ENSXMAP00000004864"/>
<name>M3ZRM1_XIPMA</name>
<reference evidence="19" key="3">
    <citation type="submission" date="2025-08" db="UniProtKB">
        <authorList>
            <consortium name="Ensembl"/>
        </authorList>
    </citation>
    <scope>IDENTIFICATION</scope>
    <source>
        <strain evidence="19">JP 163 A</strain>
    </source>
</reference>
<dbReference type="GeneTree" id="ENSGT00940000164769"/>
<evidence type="ECO:0000256" key="2">
    <source>
        <dbReference type="ARBA" id="ARBA00006692"/>
    </source>
</evidence>
<dbReference type="InterPro" id="IPR000719">
    <property type="entry name" value="Prot_kinase_dom"/>
</dbReference>
<comment type="catalytic activity">
    <reaction evidence="16">
        <text>L-threonyl-[protein] + ATP = O-phospho-L-threonyl-[protein] + ADP + H(+)</text>
        <dbReference type="Rhea" id="RHEA:46608"/>
        <dbReference type="Rhea" id="RHEA-COMP:11060"/>
        <dbReference type="Rhea" id="RHEA-COMP:11605"/>
        <dbReference type="ChEBI" id="CHEBI:15378"/>
        <dbReference type="ChEBI" id="CHEBI:30013"/>
        <dbReference type="ChEBI" id="CHEBI:30616"/>
        <dbReference type="ChEBI" id="CHEBI:61977"/>
        <dbReference type="ChEBI" id="CHEBI:456216"/>
        <dbReference type="EC" id="2.7.11.1"/>
    </reaction>
</comment>
<dbReference type="GO" id="GO:0005524">
    <property type="term" value="F:ATP binding"/>
    <property type="evidence" value="ECO:0007669"/>
    <property type="project" value="UniProtKB-KW"/>
</dbReference>
<dbReference type="GO" id="GO:0030154">
    <property type="term" value="P:cell differentiation"/>
    <property type="evidence" value="ECO:0007669"/>
    <property type="project" value="UniProtKB-KW"/>
</dbReference>
<dbReference type="FunFam" id="1.10.510.10:FF:000571">
    <property type="entry name" value="Maternal embryonic leucine zipper kinase"/>
    <property type="match status" value="1"/>
</dbReference>
<keyword evidence="7" id="KW-0808">Transferase</keyword>
<keyword evidence="6" id="KW-0597">Phosphoprotein</keyword>
<protein>
    <recommendedName>
        <fullName evidence="3">non-specific serine/threonine protein kinase</fullName>
        <ecNumber evidence="3">2.7.11.1</ecNumber>
    </recommendedName>
</protein>
<dbReference type="PANTHER" id="PTHR24346">
    <property type="entry name" value="MAP/MICROTUBULE AFFINITY-REGULATING KINASE"/>
    <property type="match status" value="1"/>
</dbReference>
<dbReference type="AlphaFoldDB" id="M3ZRM1"/>
<comment type="similarity">
    <text evidence="2">Belongs to the protein kinase superfamily. CAMK Ser/Thr protein kinase family.</text>
</comment>
<evidence type="ECO:0000256" key="9">
    <source>
        <dbReference type="ARBA" id="ARBA00022741"/>
    </source>
</evidence>
<dbReference type="OMA" id="HKDIKCE"/>
<keyword evidence="20" id="KW-1185">Reference proteome</keyword>
<accession>M3ZRM1</accession>
<reference evidence="20" key="1">
    <citation type="submission" date="2012-01" db="EMBL/GenBank/DDBJ databases">
        <authorList>
            <person name="Walter R."/>
            <person name="Schartl M."/>
            <person name="Warren W."/>
        </authorList>
    </citation>
    <scope>NUCLEOTIDE SEQUENCE [LARGE SCALE GENOMIC DNA]</scope>
    <source>
        <strain evidence="20">JP 163 A</strain>
    </source>
</reference>
<dbReference type="InterPro" id="IPR008271">
    <property type="entry name" value="Ser/Thr_kinase_AS"/>
</dbReference>
<dbReference type="Ensembl" id="ENSXMAT00000004868.2">
    <property type="protein sequence ID" value="ENSXMAP00000004864.2"/>
    <property type="gene ID" value="ENSXMAG00000004857.2"/>
</dbReference>
<keyword evidence="10" id="KW-0418">Kinase</keyword>
<evidence type="ECO:0000256" key="13">
    <source>
        <dbReference type="ARBA" id="ARBA00022842"/>
    </source>
</evidence>
<evidence type="ECO:0000256" key="11">
    <source>
        <dbReference type="ARBA" id="ARBA00022782"/>
    </source>
</evidence>
<feature type="domain" description="Protein kinase" evidence="18">
    <location>
        <begin position="12"/>
        <end position="271"/>
    </location>
</feature>
<keyword evidence="12" id="KW-0067">ATP-binding</keyword>